<dbReference type="GO" id="GO:0005884">
    <property type="term" value="C:actin filament"/>
    <property type="evidence" value="ECO:0007669"/>
    <property type="project" value="TreeGrafter"/>
</dbReference>
<evidence type="ECO:0000256" key="2">
    <source>
        <dbReference type="ARBA" id="ARBA00022490"/>
    </source>
</evidence>
<reference evidence="11 12" key="1">
    <citation type="submission" date="2024-01" db="EMBL/GenBank/DDBJ databases">
        <title>The genome of the rayed Mediterranean limpet Patella caerulea (Linnaeus, 1758).</title>
        <authorList>
            <person name="Anh-Thu Weber A."/>
            <person name="Halstead-Nussloch G."/>
        </authorList>
    </citation>
    <scope>NUCLEOTIDE SEQUENCE [LARGE SCALE GENOMIC DNA]</scope>
    <source>
        <strain evidence="11">AATW-2023a</strain>
        <tissue evidence="11">Whole specimen</tissue>
    </source>
</reference>
<dbReference type="GO" id="GO:0030427">
    <property type="term" value="C:site of polarized growth"/>
    <property type="evidence" value="ECO:0007669"/>
    <property type="project" value="TreeGrafter"/>
</dbReference>
<comment type="caution">
    <text evidence="11">The sequence shown here is derived from an EMBL/GenBank/DDBJ whole genome shotgun (WGS) entry which is preliminary data.</text>
</comment>
<gene>
    <name evidence="11" type="ORF">SNE40_008583</name>
</gene>
<dbReference type="PANTHER" id="PTHR10829:SF29">
    <property type="entry name" value="COACTOSIN-LIKE PROTEIN"/>
    <property type="match status" value="1"/>
</dbReference>
<comment type="function">
    <text evidence="6">Binds to F-actin in a calcium-independent manner. Has no direct effect on actin depolymerization. Acts as a chaperone for ALOX5 (5LO), influencing both its stability and activity in leukotrienes synthesis.</text>
</comment>
<evidence type="ECO:0000256" key="9">
    <source>
        <dbReference type="SAM" id="MobiDB-lite"/>
    </source>
</evidence>
<dbReference type="GO" id="GO:0030833">
    <property type="term" value="P:regulation of actin filament polymerization"/>
    <property type="evidence" value="ECO:0007669"/>
    <property type="project" value="TreeGrafter"/>
</dbReference>
<evidence type="ECO:0000256" key="4">
    <source>
        <dbReference type="ARBA" id="ARBA00023212"/>
    </source>
</evidence>
<dbReference type="CDD" id="cd11282">
    <property type="entry name" value="ADF_coactosin_like"/>
    <property type="match status" value="1"/>
</dbReference>
<keyword evidence="12" id="KW-1185">Reference proteome</keyword>
<feature type="domain" description="ADF-H" evidence="10">
    <location>
        <begin position="1"/>
        <end position="129"/>
    </location>
</feature>
<evidence type="ECO:0000256" key="8">
    <source>
        <dbReference type="ARBA" id="ARBA00068121"/>
    </source>
</evidence>
<accession>A0AAN8PZ84</accession>
<organism evidence="11 12">
    <name type="scientific">Patella caerulea</name>
    <name type="common">Rayed Mediterranean limpet</name>
    <dbReference type="NCBI Taxonomy" id="87958"/>
    <lineage>
        <taxon>Eukaryota</taxon>
        <taxon>Metazoa</taxon>
        <taxon>Spiralia</taxon>
        <taxon>Lophotrochozoa</taxon>
        <taxon>Mollusca</taxon>
        <taxon>Gastropoda</taxon>
        <taxon>Patellogastropoda</taxon>
        <taxon>Patelloidea</taxon>
        <taxon>Patellidae</taxon>
        <taxon>Patella</taxon>
    </lineage>
</organism>
<feature type="compositionally biased region" description="Basic and acidic residues" evidence="9">
    <location>
        <begin position="1"/>
        <end position="20"/>
    </location>
</feature>
<dbReference type="SUPFAM" id="SSF55753">
    <property type="entry name" value="Actin depolymerizing proteins"/>
    <property type="match status" value="1"/>
</dbReference>
<dbReference type="InterPro" id="IPR029006">
    <property type="entry name" value="ADF-H/Gelsolin-like_dom_sf"/>
</dbReference>
<dbReference type="SMART" id="SM00102">
    <property type="entry name" value="ADF"/>
    <property type="match status" value="1"/>
</dbReference>
<comment type="subcellular location">
    <subcellularLocation>
        <location evidence="1">Cytoplasm</location>
        <location evidence="1">Cytoskeleton</location>
    </subcellularLocation>
</comment>
<sequence>MAKVEKESISEAYNEVRDDSSQTSWAILKYEGTSIVLESTGSDYQQFKESFNDEDRKYGFVRMVTGDELSKRAKFVFITWCGKDVSPLKKARMSVDKSAVKDVINSFAVELLASEPEDIDEDNIRTLVKKAGGANYGTGN</sequence>
<feature type="region of interest" description="Disordered" evidence="9">
    <location>
        <begin position="1"/>
        <end position="21"/>
    </location>
</feature>
<dbReference type="AlphaFoldDB" id="A0AAN8PZ84"/>
<evidence type="ECO:0000256" key="5">
    <source>
        <dbReference type="ARBA" id="ARBA00038052"/>
    </source>
</evidence>
<evidence type="ECO:0000256" key="7">
    <source>
        <dbReference type="ARBA" id="ARBA00062335"/>
    </source>
</evidence>
<dbReference type="PANTHER" id="PTHR10829">
    <property type="entry name" value="CORTACTIN AND DREBRIN"/>
    <property type="match status" value="1"/>
</dbReference>
<name>A0AAN8PZ84_PATCE</name>
<keyword evidence="3" id="KW-0009">Actin-binding</keyword>
<dbReference type="PROSITE" id="PS51263">
    <property type="entry name" value="ADF_H"/>
    <property type="match status" value="1"/>
</dbReference>
<dbReference type="Gene3D" id="3.40.20.10">
    <property type="entry name" value="Severin"/>
    <property type="match status" value="1"/>
</dbReference>
<dbReference type="GO" id="GO:0030864">
    <property type="term" value="C:cortical actin cytoskeleton"/>
    <property type="evidence" value="ECO:0007669"/>
    <property type="project" value="TreeGrafter"/>
</dbReference>
<evidence type="ECO:0000256" key="1">
    <source>
        <dbReference type="ARBA" id="ARBA00004245"/>
    </source>
</evidence>
<keyword evidence="2" id="KW-0963">Cytoplasm</keyword>
<dbReference type="InterPro" id="IPR002108">
    <property type="entry name" value="ADF-H"/>
</dbReference>
<dbReference type="Proteomes" id="UP001347796">
    <property type="component" value="Unassembled WGS sequence"/>
</dbReference>
<keyword evidence="4" id="KW-0206">Cytoskeleton</keyword>
<dbReference type="EMBL" id="JAZGQO010000006">
    <property type="protein sequence ID" value="KAK6186569.1"/>
    <property type="molecule type" value="Genomic_DNA"/>
</dbReference>
<proteinExistence type="inferred from homology"/>
<comment type="subunit">
    <text evidence="7">Interacts with 5-lipoxygenase (ALOX5/5LO) in a calcium-independent manner. Binds to F-actin with a stoichiometry of 1:2.</text>
</comment>
<evidence type="ECO:0000259" key="10">
    <source>
        <dbReference type="PROSITE" id="PS51263"/>
    </source>
</evidence>
<dbReference type="GO" id="GO:0051015">
    <property type="term" value="F:actin filament binding"/>
    <property type="evidence" value="ECO:0007669"/>
    <property type="project" value="TreeGrafter"/>
</dbReference>
<protein>
    <recommendedName>
        <fullName evidence="8">Coactosin-like protein</fullName>
    </recommendedName>
</protein>
<comment type="similarity">
    <text evidence="5">Belongs to the actin-binding proteins ADF family. Coactosin subfamily.</text>
</comment>
<evidence type="ECO:0000313" key="12">
    <source>
        <dbReference type="Proteomes" id="UP001347796"/>
    </source>
</evidence>
<dbReference type="Pfam" id="PF00241">
    <property type="entry name" value="Cofilin_ADF"/>
    <property type="match status" value="1"/>
</dbReference>
<evidence type="ECO:0000256" key="6">
    <source>
        <dbReference type="ARBA" id="ARBA00058385"/>
    </source>
</evidence>
<evidence type="ECO:0000313" key="11">
    <source>
        <dbReference type="EMBL" id="KAK6186569.1"/>
    </source>
</evidence>
<dbReference type="FunFam" id="3.40.20.10:FF:000018">
    <property type="entry name" value="Coactosin-like 1"/>
    <property type="match status" value="1"/>
</dbReference>
<evidence type="ECO:0000256" key="3">
    <source>
        <dbReference type="ARBA" id="ARBA00023203"/>
    </source>
</evidence>